<feature type="domain" description="OAR" evidence="18">
    <location>
        <begin position="355"/>
        <end position="368"/>
    </location>
</feature>
<keyword evidence="5" id="KW-0597">Phosphoprotein</keyword>
<dbReference type="PROSITE" id="PS00027">
    <property type="entry name" value="HOMEOBOX_1"/>
    <property type="match status" value="1"/>
</dbReference>
<dbReference type="OMA" id="AYDLNMD"/>
<evidence type="ECO:0000313" key="19">
    <source>
        <dbReference type="Ensembl" id="ENSMMOP00000022697.1"/>
    </source>
</evidence>
<evidence type="ECO:0000313" key="20">
    <source>
        <dbReference type="Proteomes" id="UP000261620"/>
    </source>
</evidence>
<evidence type="ECO:0000256" key="2">
    <source>
        <dbReference type="ARBA" id="ARBA00004123"/>
    </source>
</evidence>
<reference evidence="19" key="1">
    <citation type="submission" date="2025-08" db="UniProtKB">
        <authorList>
            <consortium name="Ensembl"/>
        </authorList>
    </citation>
    <scope>IDENTIFICATION</scope>
</reference>
<dbReference type="Ensembl" id="ENSMMOT00000023072.1">
    <property type="protein sequence ID" value="ENSMMOP00000022697.1"/>
    <property type="gene ID" value="ENSMMOG00000017261.1"/>
</dbReference>
<feature type="compositionally biased region" description="Basic and acidic residues" evidence="16">
    <location>
        <begin position="169"/>
        <end position="178"/>
    </location>
</feature>
<dbReference type="GO" id="GO:0048513">
    <property type="term" value="P:animal organ development"/>
    <property type="evidence" value="ECO:0007669"/>
    <property type="project" value="UniProtKB-ARBA"/>
</dbReference>
<dbReference type="GO" id="GO:0005634">
    <property type="term" value="C:nucleus"/>
    <property type="evidence" value="ECO:0007669"/>
    <property type="project" value="UniProtKB-SubCell"/>
</dbReference>
<protein>
    <recommendedName>
        <fullName evidence="13">Homeobox protein aristaless-like 4</fullName>
    </recommendedName>
</protein>
<feature type="DNA-binding region" description="Homeobox" evidence="14">
    <location>
        <begin position="181"/>
        <end position="240"/>
    </location>
</feature>
<feature type="compositionally biased region" description="Basic and acidic residues" evidence="16">
    <location>
        <begin position="100"/>
        <end position="113"/>
    </location>
</feature>
<dbReference type="InterPro" id="IPR003654">
    <property type="entry name" value="OAR_dom"/>
</dbReference>
<evidence type="ECO:0000256" key="9">
    <source>
        <dbReference type="ARBA" id="ARBA00023159"/>
    </source>
</evidence>
<keyword evidence="11 14" id="KW-0539">Nucleus</keyword>
<dbReference type="PROSITE" id="PS50071">
    <property type="entry name" value="HOMEOBOX_2"/>
    <property type="match status" value="1"/>
</dbReference>
<dbReference type="InterPro" id="IPR017970">
    <property type="entry name" value="Homeobox_CS"/>
</dbReference>
<keyword evidence="9" id="KW-0010">Activator</keyword>
<dbReference type="CDD" id="cd00086">
    <property type="entry name" value="homeodomain"/>
    <property type="match status" value="1"/>
</dbReference>
<name>A0A3Q4BPG0_MOLML</name>
<feature type="region of interest" description="Disordered" evidence="16">
    <location>
        <begin position="96"/>
        <end position="186"/>
    </location>
</feature>
<proteinExistence type="inferred from homology"/>
<feature type="region of interest" description="Disordered" evidence="16">
    <location>
        <begin position="18"/>
        <end position="40"/>
    </location>
</feature>
<dbReference type="InterPro" id="IPR009057">
    <property type="entry name" value="Homeodomain-like_sf"/>
</dbReference>
<evidence type="ECO:0000259" key="17">
    <source>
        <dbReference type="PROSITE" id="PS50071"/>
    </source>
</evidence>
<dbReference type="SMART" id="SM00389">
    <property type="entry name" value="HOX"/>
    <property type="match status" value="1"/>
</dbReference>
<dbReference type="FunFam" id="1.10.10.60:FF:000127">
    <property type="entry name" value="homeobox protein aristaless-like 4"/>
    <property type="match status" value="1"/>
</dbReference>
<evidence type="ECO:0000256" key="11">
    <source>
        <dbReference type="ARBA" id="ARBA00023242"/>
    </source>
</evidence>
<dbReference type="InterPro" id="IPR001356">
    <property type="entry name" value="HD"/>
</dbReference>
<comment type="similarity">
    <text evidence="3">Belongs to the paired homeobox family.</text>
</comment>
<evidence type="ECO:0000256" key="12">
    <source>
        <dbReference type="ARBA" id="ARBA00064179"/>
    </source>
</evidence>
<feature type="domain" description="Homeobox" evidence="17">
    <location>
        <begin position="179"/>
        <end position="239"/>
    </location>
</feature>
<sequence length="375" mass="41087">MFTNAEIRVSYRDMTSMDSYYSPSAAQGRDRPADPLRTFPAADNKYSPAAFLASKAHAYGERSRSPFQHECRPLDAPAAAGQGTFNKYQLFVQRSPCKTPPEEGEVHPERGRDGALGSCYGKDSSGLADSELTDSDPPGMDTSYLAVKDQGVKAASDRPLGTDLPSPLDKGDGGESNKGKKRRNRTTFTSYQLEELEKVFQKTHYPDVYAREQLALRTDLTEARVQVWFQNRRAKWRKRERFGQMQQVRTHFSTAYELPLLTRPENYAQIQNPSWIGGSSAASPVPGCVVPCDSVTPCMTPHPHSASGVSDFLSVPSPAGHMGQAHMGSLFGGSPGMPAGINTYDLNMDPDRKSSSIAALRMKAKEHSAAISWAT</sequence>
<keyword evidence="6" id="KW-0805">Transcription regulation</keyword>
<dbReference type="GO" id="GO:0001228">
    <property type="term" value="F:DNA-binding transcription activator activity, RNA polymerase II-specific"/>
    <property type="evidence" value="ECO:0007669"/>
    <property type="project" value="TreeGrafter"/>
</dbReference>
<dbReference type="SUPFAM" id="SSF46689">
    <property type="entry name" value="Homeodomain-like"/>
    <property type="match status" value="1"/>
</dbReference>
<evidence type="ECO:0000256" key="13">
    <source>
        <dbReference type="ARBA" id="ARBA00074894"/>
    </source>
</evidence>
<dbReference type="STRING" id="94237.ENSMMOP00000022697"/>
<dbReference type="InterPro" id="IPR050649">
    <property type="entry name" value="Paired_Homeobox_TFs"/>
</dbReference>
<comment type="function">
    <text evidence="1">Sequence-specific transcription factor which is part of a developmental regulatory system that provides cells with specific positional identities on the anterior-posterior axis.</text>
</comment>
<keyword evidence="10" id="KW-0804">Transcription</keyword>
<evidence type="ECO:0000256" key="15">
    <source>
        <dbReference type="RuleBase" id="RU000682"/>
    </source>
</evidence>
<evidence type="ECO:0000256" key="3">
    <source>
        <dbReference type="ARBA" id="ARBA00005733"/>
    </source>
</evidence>
<comment type="subcellular location">
    <subcellularLocation>
        <location evidence="2 14 15">Nucleus</location>
    </subcellularLocation>
</comment>
<evidence type="ECO:0000256" key="10">
    <source>
        <dbReference type="ARBA" id="ARBA00023163"/>
    </source>
</evidence>
<keyword evidence="7 14" id="KW-0238">DNA-binding</keyword>
<dbReference type="Proteomes" id="UP000261620">
    <property type="component" value="Unplaced"/>
</dbReference>
<dbReference type="Pfam" id="PF03826">
    <property type="entry name" value="OAR"/>
    <property type="match status" value="1"/>
</dbReference>
<evidence type="ECO:0000259" key="18">
    <source>
        <dbReference type="PROSITE" id="PS50803"/>
    </source>
</evidence>
<accession>A0A3Q4BPG0</accession>
<dbReference type="PANTHER" id="PTHR24329">
    <property type="entry name" value="HOMEOBOX PROTEIN ARISTALESS"/>
    <property type="match status" value="1"/>
</dbReference>
<dbReference type="Pfam" id="PF00046">
    <property type="entry name" value="Homeodomain"/>
    <property type="match status" value="1"/>
</dbReference>
<dbReference type="PROSITE" id="PS50803">
    <property type="entry name" value="OAR"/>
    <property type="match status" value="1"/>
</dbReference>
<dbReference type="PANTHER" id="PTHR24329:SF322">
    <property type="entry name" value="HOMEOBOX PROTEIN ARISTALESS-LIKE 4"/>
    <property type="match status" value="1"/>
</dbReference>
<evidence type="ECO:0000256" key="4">
    <source>
        <dbReference type="ARBA" id="ARBA00022473"/>
    </source>
</evidence>
<keyword evidence="20" id="KW-1185">Reference proteome</keyword>
<evidence type="ECO:0000256" key="7">
    <source>
        <dbReference type="ARBA" id="ARBA00023125"/>
    </source>
</evidence>
<organism evidence="19 20">
    <name type="scientific">Mola mola</name>
    <name type="common">Ocean sunfish</name>
    <name type="synonym">Tetraodon mola</name>
    <dbReference type="NCBI Taxonomy" id="94237"/>
    <lineage>
        <taxon>Eukaryota</taxon>
        <taxon>Metazoa</taxon>
        <taxon>Chordata</taxon>
        <taxon>Craniata</taxon>
        <taxon>Vertebrata</taxon>
        <taxon>Euteleostomi</taxon>
        <taxon>Actinopterygii</taxon>
        <taxon>Neopterygii</taxon>
        <taxon>Teleostei</taxon>
        <taxon>Neoteleostei</taxon>
        <taxon>Acanthomorphata</taxon>
        <taxon>Eupercaria</taxon>
        <taxon>Tetraodontiformes</taxon>
        <taxon>Molidae</taxon>
        <taxon>Mola</taxon>
    </lineage>
</organism>
<evidence type="ECO:0000256" key="16">
    <source>
        <dbReference type="SAM" id="MobiDB-lite"/>
    </source>
</evidence>
<dbReference type="AlphaFoldDB" id="A0A3Q4BPG0"/>
<keyword evidence="8 14" id="KW-0371">Homeobox</keyword>
<evidence type="ECO:0000256" key="1">
    <source>
        <dbReference type="ARBA" id="ARBA00003263"/>
    </source>
</evidence>
<evidence type="ECO:0000256" key="8">
    <source>
        <dbReference type="ARBA" id="ARBA00023155"/>
    </source>
</evidence>
<reference evidence="19" key="2">
    <citation type="submission" date="2025-09" db="UniProtKB">
        <authorList>
            <consortium name="Ensembl"/>
        </authorList>
    </citation>
    <scope>IDENTIFICATION</scope>
</reference>
<evidence type="ECO:0000256" key="5">
    <source>
        <dbReference type="ARBA" id="ARBA00022553"/>
    </source>
</evidence>
<dbReference type="GO" id="GO:0000977">
    <property type="term" value="F:RNA polymerase II transcription regulatory region sequence-specific DNA binding"/>
    <property type="evidence" value="ECO:0007669"/>
    <property type="project" value="TreeGrafter"/>
</dbReference>
<comment type="subunit">
    <text evidence="12">Binds DNA.</text>
</comment>
<keyword evidence="4" id="KW-0217">Developmental protein</keyword>
<evidence type="ECO:0000256" key="14">
    <source>
        <dbReference type="PROSITE-ProRule" id="PRU00108"/>
    </source>
</evidence>
<evidence type="ECO:0000256" key="6">
    <source>
        <dbReference type="ARBA" id="ARBA00023015"/>
    </source>
</evidence>
<dbReference type="Gene3D" id="1.10.10.60">
    <property type="entry name" value="Homeodomain-like"/>
    <property type="match status" value="1"/>
</dbReference>